<organism evidence="2">
    <name type="scientific">viral metagenome</name>
    <dbReference type="NCBI Taxonomy" id="1070528"/>
    <lineage>
        <taxon>unclassified sequences</taxon>
        <taxon>metagenomes</taxon>
        <taxon>organismal metagenomes</taxon>
    </lineage>
</organism>
<dbReference type="AlphaFoldDB" id="A0A6C0EDJ9"/>
<dbReference type="Gene3D" id="3.40.220.10">
    <property type="entry name" value="Leucine Aminopeptidase, subunit E, domain 1"/>
    <property type="match status" value="2"/>
</dbReference>
<dbReference type="InterPro" id="IPR019261">
    <property type="entry name" value="PARG_cat_microbial"/>
</dbReference>
<dbReference type="PANTHER" id="PTHR35596">
    <property type="entry name" value="DUF2263 DOMAIN-CONTAINING PROTEIN"/>
    <property type="match status" value="1"/>
</dbReference>
<dbReference type="InterPro" id="IPR043472">
    <property type="entry name" value="Macro_dom-like"/>
</dbReference>
<accession>A0A6C0EDJ9</accession>
<dbReference type="EMBL" id="MN739806">
    <property type="protein sequence ID" value="QHT26978.1"/>
    <property type="molecule type" value="Genomic_DNA"/>
</dbReference>
<proteinExistence type="predicted"/>
<dbReference type="PANTHER" id="PTHR35596:SF1">
    <property type="entry name" value="MICROBIAL-TYPE PARG CATALYTIC DOMAIN-CONTAINING PROTEIN"/>
    <property type="match status" value="1"/>
</dbReference>
<reference evidence="2" key="1">
    <citation type="journal article" date="2020" name="Nature">
        <title>Giant virus diversity and host interactions through global metagenomics.</title>
        <authorList>
            <person name="Schulz F."/>
            <person name="Roux S."/>
            <person name="Paez-Espino D."/>
            <person name="Jungbluth S."/>
            <person name="Walsh D.A."/>
            <person name="Denef V.J."/>
            <person name="McMahon K.D."/>
            <person name="Konstantinidis K.T."/>
            <person name="Eloe-Fadrosh E.A."/>
            <person name="Kyrpides N.C."/>
            <person name="Woyke T."/>
        </authorList>
    </citation>
    <scope>NUCLEOTIDE SEQUENCE</scope>
    <source>
        <strain evidence="2">GVMAG-M-3300023179-2</strain>
    </source>
</reference>
<evidence type="ECO:0000313" key="2">
    <source>
        <dbReference type="EMBL" id="QHT26978.1"/>
    </source>
</evidence>
<feature type="domain" description="Microbial-type PARG catalytic" evidence="1">
    <location>
        <begin position="35"/>
        <end position="106"/>
    </location>
</feature>
<sequence>MDYYHKYLKYKEKYIKERKLFNNNSDEQLIIGGAGAKKTHTLSDVIICNKTTVEVIEDYKKQNLKCLVLSLGNSKNIGGGYQIGALGAQEESLCNTIISLFPSLQKSSLSDSISYPNKKNLITDRDINNTLKLFKSPNDDSDIDKLYSSIIQYIASNKLKSDKSVFRKAIKNINLDDNTTKNLLISLLNLDINNELFYSENDWSSSKIKYSKNMKLFRSENKENKESNQDYQLYRLKDESEWIDVDIITAASTNFSNKNCSTKKEIDDLFTDDFQMKFKKIIYTICKSADEIYKHDDTNKPSILVLGALGAGAFMPTFYASETDKKDKISFEYEGRQYFQEKIACLFKKVLTDYKFSFKQIVFAITGKPYKNSLIDIFKSKING</sequence>
<dbReference type="Pfam" id="PF10021">
    <property type="entry name" value="PARG_cat_microb"/>
    <property type="match status" value="1"/>
</dbReference>
<evidence type="ECO:0000259" key="1">
    <source>
        <dbReference type="Pfam" id="PF10021"/>
    </source>
</evidence>
<name>A0A6C0EDJ9_9ZZZZ</name>
<protein>
    <recommendedName>
        <fullName evidence="1">Microbial-type PARG catalytic domain-containing protein</fullName>
    </recommendedName>
</protein>